<evidence type="ECO:0000313" key="4">
    <source>
        <dbReference type="EMBL" id="RXH77148.1"/>
    </source>
</evidence>
<evidence type="ECO:0000313" key="5">
    <source>
        <dbReference type="Proteomes" id="UP000290289"/>
    </source>
</evidence>
<feature type="region of interest" description="Disordered" evidence="1">
    <location>
        <begin position="210"/>
        <end position="234"/>
    </location>
</feature>
<keyword evidence="2" id="KW-0812">Transmembrane</keyword>
<dbReference type="Pfam" id="PF05553">
    <property type="entry name" value="DUF761"/>
    <property type="match status" value="1"/>
</dbReference>
<name>A0A498HZX1_MALDO</name>
<evidence type="ECO:0000259" key="3">
    <source>
        <dbReference type="Pfam" id="PF14364"/>
    </source>
</evidence>
<keyword evidence="2" id="KW-1133">Transmembrane helix</keyword>
<dbReference type="InterPro" id="IPR025520">
    <property type="entry name" value="DUF4408"/>
</dbReference>
<feature type="compositionally biased region" description="Low complexity" evidence="1">
    <location>
        <begin position="97"/>
        <end position="116"/>
    </location>
</feature>
<keyword evidence="5" id="KW-1185">Reference proteome</keyword>
<accession>A0A498HZX1</accession>
<feature type="transmembrane region" description="Helical" evidence="2">
    <location>
        <begin position="20"/>
        <end position="43"/>
    </location>
</feature>
<dbReference type="PANTHER" id="PTHR33098">
    <property type="entry name" value="COTTON FIBER (DUF761)"/>
    <property type="match status" value="1"/>
</dbReference>
<feature type="compositionally biased region" description="Polar residues" evidence="1">
    <location>
        <begin position="127"/>
        <end position="152"/>
    </location>
</feature>
<evidence type="ECO:0000256" key="2">
    <source>
        <dbReference type="SAM" id="Phobius"/>
    </source>
</evidence>
<proteinExistence type="predicted"/>
<gene>
    <name evidence="4" type="ORF">DVH24_023422</name>
</gene>
<sequence length="376" mass="42663">MMADAFKRGRLETAIWAAKVLLLCVGTVSTVVFFKAAIIPYLLNLCLSIVPHIRTSFKNCCSLSPLYIYIILNFIILTIAASSAFQRQNHNHKHHLSSSSVASGDTTKNNAKTTDNIDPSHDFIYSPDNNTDNKYNSSQSQMLSAQPPQQQDRLFQSHPEDDATFLFSSSSLDNHPYTLNNEMISWHDIHTVQEGVIPNTILSTSTTTFEYDDHQRSGPSPEKCCGDSMPTEEEEVEADDDTKTLDTTWKAIMDGQGKASGKHLKKSDTWDTPPRLTGRQLAITNTKFKVPQRQLNQCNLDDDHDDEDDAVTWARRELKKSDTFSDRVSLRRQKSMSQEELNQRAEAFIKKINNDIRLERLESDQRRFREIASTAI</sequence>
<dbReference type="Pfam" id="PF14364">
    <property type="entry name" value="DUF4408"/>
    <property type="match status" value="1"/>
</dbReference>
<feature type="region of interest" description="Disordered" evidence="1">
    <location>
        <begin position="93"/>
        <end position="152"/>
    </location>
</feature>
<comment type="caution">
    <text evidence="4">The sequence shown here is derived from an EMBL/GenBank/DDBJ whole genome shotgun (WGS) entry which is preliminary data.</text>
</comment>
<evidence type="ECO:0000256" key="1">
    <source>
        <dbReference type="SAM" id="MobiDB-lite"/>
    </source>
</evidence>
<dbReference type="Gramene" id="mRNA:MD14G0214100">
    <property type="protein sequence ID" value="CDS:MD14G0214100.1"/>
    <property type="gene ID" value="MD14G0214100"/>
</dbReference>
<reference evidence="4 5" key="1">
    <citation type="submission" date="2018-10" db="EMBL/GenBank/DDBJ databases">
        <title>A high-quality apple genome assembly.</title>
        <authorList>
            <person name="Hu J."/>
        </authorList>
    </citation>
    <scope>NUCLEOTIDE SEQUENCE [LARGE SCALE GENOMIC DNA]</scope>
    <source>
        <strain evidence="5">cv. HFTH1</strain>
        <tissue evidence="4">Young leaf</tissue>
    </source>
</reference>
<organism evidence="4 5">
    <name type="scientific">Malus domestica</name>
    <name type="common">Apple</name>
    <name type="synonym">Pyrus malus</name>
    <dbReference type="NCBI Taxonomy" id="3750"/>
    <lineage>
        <taxon>Eukaryota</taxon>
        <taxon>Viridiplantae</taxon>
        <taxon>Streptophyta</taxon>
        <taxon>Embryophyta</taxon>
        <taxon>Tracheophyta</taxon>
        <taxon>Spermatophyta</taxon>
        <taxon>Magnoliopsida</taxon>
        <taxon>eudicotyledons</taxon>
        <taxon>Gunneridae</taxon>
        <taxon>Pentapetalae</taxon>
        <taxon>rosids</taxon>
        <taxon>fabids</taxon>
        <taxon>Rosales</taxon>
        <taxon>Rosaceae</taxon>
        <taxon>Amygdaloideae</taxon>
        <taxon>Maleae</taxon>
        <taxon>Malus</taxon>
    </lineage>
</organism>
<feature type="transmembrane region" description="Helical" evidence="2">
    <location>
        <begin position="66"/>
        <end position="85"/>
    </location>
</feature>
<dbReference type="EMBL" id="RDQH01000340">
    <property type="protein sequence ID" value="RXH77148.1"/>
    <property type="molecule type" value="Genomic_DNA"/>
</dbReference>
<dbReference type="Proteomes" id="UP000290289">
    <property type="component" value="Chromosome 14"/>
</dbReference>
<protein>
    <recommendedName>
        <fullName evidence="3">DUF4408 domain-containing protein</fullName>
    </recommendedName>
</protein>
<dbReference type="AlphaFoldDB" id="A0A498HZX1"/>
<keyword evidence="2" id="KW-0472">Membrane</keyword>
<dbReference type="InterPro" id="IPR008480">
    <property type="entry name" value="DUF761_pln"/>
</dbReference>
<dbReference type="SMR" id="A0A498HZX1"/>
<feature type="domain" description="DUF4408" evidence="3">
    <location>
        <begin position="51"/>
        <end position="83"/>
    </location>
</feature>
<dbReference type="PANTHER" id="PTHR33098:SF114">
    <property type="entry name" value="DUF4408 DOMAIN-CONTAINING PROTEIN"/>
    <property type="match status" value="1"/>
</dbReference>